<accession>A0A0A9H2T2</accession>
<evidence type="ECO:0000256" key="1">
    <source>
        <dbReference type="SAM" id="Phobius"/>
    </source>
</evidence>
<keyword evidence="1" id="KW-0812">Transmembrane</keyword>
<feature type="transmembrane region" description="Helical" evidence="1">
    <location>
        <begin position="6"/>
        <end position="28"/>
    </location>
</feature>
<dbReference type="AlphaFoldDB" id="A0A0A9H2T2"/>
<keyword evidence="1" id="KW-0472">Membrane</keyword>
<evidence type="ECO:0000313" key="2">
    <source>
        <dbReference type="EMBL" id="JAE29126.1"/>
    </source>
</evidence>
<sequence length="54" mass="6046">MYTPLAHLSVMACGAAIRLLLLPLPFVVWVKFSCTPPVCCVGQFFMQLLYTNKL</sequence>
<proteinExistence type="predicted"/>
<organism evidence="2">
    <name type="scientific">Arundo donax</name>
    <name type="common">Giant reed</name>
    <name type="synonym">Donax arundinaceus</name>
    <dbReference type="NCBI Taxonomy" id="35708"/>
    <lineage>
        <taxon>Eukaryota</taxon>
        <taxon>Viridiplantae</taxon>
        <taxon>Streptophyta</taxon>
        <taxon>Embryophyta</taxon>
        <taxon>Tracheophyta</taxon>
        <taxon>Spermatophyta</taxon>
        <taxon>Magnoliopsida</taxon>
        <taxon>Liliopsida</taxon>
        <taxon>Poales</taxon>
        <taxon>Poaceae</taxon>
        <taxon>PACMAD clade</taxon>
        <taxon>Arundinoideae</taxon>
        <taxon>Arundineae</taxon>
        <taxon>Arundo</taxon>
    </lineage>
</organism>
<reference evidence="2" key="1">
    <citation type="submission" date="2014-09" db="EMBL/GenBank/DDBJ databases">
        <authorList>
            <person name="Magalhaes I.L.F."/>
            <person name="Oliveira U."/>
            <person name="Santos F.R."/>
            <person name="Vidigal T.H.D.A."/>
            <person name="Brescovit A.D."/>
            <person name="Santos A.J."/>
        </authorList>
    </citation>
    <scope>NUCLEOTIDE SEQUENCE</scope>
    <source>
        <tissue evidence="2">Shoot tissue taken approximately 20 cm above the soil surface</tissue>
    </source>
</reference>
<protein>
    <submittedName>
        <fullName evidence="2">Uncharacterized protein</fullName>
    </submittedName>
</protein>
<reference evidence="2" key="2">
    <citation type="journal article" date="2015" name="Data Brief">
        <title>Shoot transcriptome of the giant reed, Arundo donax.</title>
        <authorList>
            <person name="Barrero R.A."/>
            <person name="Guerrero F.D."/>
            <person name="Moolhuijzen P."/>
            <person name="Goolsby J.A."/>
            <person name="Tidwell J."/>
            <person name="Bellgard S.E."/>
            <person name="Bellgard M.I."/>
        </authorList>
    </citation>
    <scope>NUCLEOTIDE SEQUENCE</scope>
    <source>
        <tissue evidence="2">Shoot tissue taken approximately 20 cm above the soil surface</tissue>
    </source>
</reference>
<keyword evidence="1" id="KW-1133">Transmembrane helix</keyword>
<dbReference type="EMBL" id="GBRH01168770">
    <property type="protein sequence ID" value="JAE29126.1"/>
    <property type="molecule type" value="Transcribed_RNA"/>
</dbReference>
<name>A0A0A9H2T2_ARUDO</name>